<evidence type="ECO:0000256" key="2">
    <source>
        <dbReference type="SAM" id="SignalP"/>
    </source>
</evidence>
<keyword evidence="4" id="KW-1185">Reference proteome</keyword>
<feature type="chain" id="PRO_5035766835" description="YbgF trimerisation domain-containing protein" evidence="2">
    <location>
        <begin position="23"/>
        <end position="152"/>
    </location>
</feature>
<dbReference type="RefSeq" id="WP_174626546.1">
    <property type="nucleotide sequence ID" value="NZ_CADCXN010000079.1"/>
</dbReference>
<comment type="caution">
    <text evidence="3">The sequence shown here is derived from an EMBL/GenBank/DDBJ whole genome shotgun (WGS) entry which is preliminary data.</text>
</comment>
<keyword evidence="2" id="KW-0732">Signal</keyword>
<reference evidence="3 4" key="1">
    <citation type="submission" date="2020-02" db="EMBL/GenBank/DDBJ databases">
        <authorList>
            <person name="Hogendoorn C."/>
        </authorList>
    </citation>
    <scope>NUCLEOTIDE SEQUENCE [LARGE SCALE GENOMIC DNA]</scope>
    <source>
        <strain evidence="3">METHB21</strain>
    </source>
</reference>
<gene>
    <name evidence="3" type="ORF">METHB2_490013</name>
</gene>
<feature type="signal peptide" evidence="2">
    <location>
        <begin position="1"/>
        <end position="22"/>
    </location>
</feature>
<dbReference type="AlphaFoldDB" id="A0A8S0Y6M6"/>
<name>A0A8S0Y6M6_9GAMM</name>
<evidence type="ECO:0008006" key="5">
    <source>
        <dbReference type="Google" id="ProtNLM"/>
    </source>
</evidence>
<feature type="coiled-coil region" evidence="1">
    <location>
        <begin position="42"/>
        <end position="109"/>
    </location>
</feature>
<evidence type="ECO:0000256" key="1">
    <source>
        <dbReference type="SAM" id="Coils"/>
    </source>
</evidence>
<accession>A0A8S0Y6M6</accession>
<sequence length="152" mass="16603">MYTHFRTALLIYTIGVVTPTHAQLLASTVDSDQQSARDSEKLTILQAELSEQKQLAANLQQTRAVQLAGANKTELDKTESRLEEVISNIAQLQQEIDVAQGRAKAAKTIVVKPVNFTKPDEVKTAKSGESQAVPAAGPWCDLYNRQSAVTPR</sequence>
<dbReference type="Proteomes" id="UP000494216">
    <property type="component" value="Unassembled WGS sequence"/>
</dbReference>
<proteinExistence type="predicted"/>
<evidence type="ECO:0000313" key="3">
    <source>
        <dbReference type="EMBL" id="CAA9891707.1"/>
    </source>
</evidence>
<protein>
    <recommendedName>
        <fullName evidence="5">YbgF trimerisation domain-containing protein</fullName>
    </recommendedName>
</protein>
<organism evidence="3 4">
    <name type="scientific">Candidatus Methylobacter favarea</name>
    <dbReference type="NCBI Taxonomy" id="2707345"/>
    <lineage>
        <taxon>Bacteria</taxon>
        <taxon>Pseudomonadati</taxon>
        <taxon>Pseudomonadota</taxon>
        <taxon>Gammaproteobacteria</taxon>
        <taxon>Methylococcales</taxon>
        <taxon>Methylococcaceae</taxon>
        <taxon>Methylobacter</taxon>
    </lineage>
</organism>
<dbReference type="EMBL" id="CADCXN010000079">
    <property type="protein sequence ID" value="CAA9891707.1"/>
    <property type="molecule type" value="Genomic_DNA"/>
</dbReference>
<evidence type="ECO:0000313" key="4">
    <source>
        <dbReference type="Proteomes" id="UP000494216"/>
    </source>
</evidence>
<keyword evidence="1" id="KW-0175">Coiled coil</keyword>